<feature type="transmembrane region" description="Helical" evidence="2">
    <location>
        <begin position="151"/>
        <end position="170"/>
    </location>
</feature>
<keyword evidence="2" id="KW-0812">Transmembrane</keyword>
<organism evidence="3 4">
    <name type="scientific">Streptomyces noboritoensis</name>
    <dbReference type="NCBI Taxonomy" id="67337"/>
    <lineage>
        <taxon>Bacteria</taxon>
        <taxon>Bacillati</taxon>
        <taxon>Actinomycetota</taxon>
        <taxon>Actinomycetes</taxon>
        <taxon>Kitasatosporales</taxon>
        <taxon>Streptomycetaceae</taxon>
        <taxon>Streptomyces</taxon>
    </lineage>
</organism>
<protein>
    <recommendedName>
        <fullName evidence="5">TIGR04222 domain-containing membrane protein</fullName>
    </recommendedName>
</protein>
<evidence type="ECO:0008006" key="5">
    <source>
        <dbReference type="Google" id="ProtNLM"/>
    </source>
</evidence>
<evidence type="ECO:0000313" key="3">
    <source>
        <dbReference type="EMBL" id="MFC0843088.1"/>
    </source>
</evidence>
<gene>
    <name evidence="3" type="ORF">ACFH04_04925</name>
</gene>
<keyword evidence="2" id="KW-1133">Transmembrane helix</keyword>
<evidence type="ECO:0000256" key="2">
    <source>
        <dbReference type="SAM" id="Phobius"/>
    </source>
</evidence>
<name>A0ABV6TBC3_9ACTN</name>
<feature type="compositionally biased region" description="Basic residues" evidence="1">
    <location>
        <begin position="247"/>
        <end position="262"/>
    </location>
</feature>
<keyword evidence="2" id="KW-0472">Membrane</keyword>
<proteinExistence type="predicted"/>
<dbReference type="EMBL" id="JBHMQV010000001">
    <property type="protein sequence ID" value="MFC0843088.1"/>
    <property type="molecule type" value="Genomic_DNA"/>
</dbReference>
<sequence length="270" mass="29320">MDHVTLACLVLPVTAVLYGVLGMRRLRERRWYREAVAHCAAIKIDPYYAVRDAWWPEDDIQAAAARLVLDGLVTVNHRGNMSPTEAGADPASSAGHPLPDALLAALRRRTAPATLGSVLLRDTVFDDVRTRFHADCDARLRPRRPPAPRDMGCLGCTGWMLLLAQFGFAAAGLFDMAPRGPLQWAAAVVTGLALCAQIAGLGSDRTPADLPDPFAERLAELDRHPALAELAARNPEARAWLGAGRFRTRRGRNRGRPRRRVTRTGAGAGA</sequence>
<dbReference type="RefSeq" id="WP_394316871.1">
    <property type="nucleotide sequence ID" value="NZ_JBHMQV010000001.1"/>
</dbReference>
<keyword evidence="4" id="KW-1185">Reference proteome</keyword>
<reference evidence="3 4" key="1">
    <citation type="submission" date="2024-09" db="EMBL/GenBank/DDBJ databases">
        <authorList>
            <person name="Sun Q."/>
            <person name="Mori K."/>
        </authorList>
    </citation>
    <scope>NUCLEOTIDE SEQUENCE [LARGE SCALE GENOMIC DNA]</scope>
    <source>
        <strain evidence="3 4">JCM 4557</strain>
    </source>
</reference>
<evidence type="ECO:0000313" key="4">
    <source>
        <dbReference type="Proteomes" id="UP001589887"/>
    </source>
</evidence>
<feature type="transmembrane region" description="Helical" evidence="2">
    <location>
        <begin position="182"/>
        <end position="201"/>
    </location>
</feature>
<feature type="region of interest" description="Disordered" evidence="1">
    <location>
        <begin position="247"/>
        <end position="270"/>
    </location>
</feature>
<accession>A0ABV6TBC3</accession>
<dbReference type="Proteomes" id="UP001589887">
    <property type="component" value="Unassembled WGS sequence"/>
</dbReference>
<comment type="caution">
    <text evidence="3">The sequence shown here is derived from an EMBL/GenBank/DDBJ whole genome shotgun (WGS) entry which is preliminary data.</text>
</comment>
<feature type="transmembrane region" description="Helical" evidence="2">
    <location>
        <begin position="6"/>
        <end position="23"/>
    </location>
</feature>
<evidence type="ECO:0000256" key="1">
    <source>
        <dbReference type="SAM" id="MobiDB-lite"/>
    </source>
</evidence>